<dbReference type="InterPro" id="IPR032466">
    <property type="entry name" value="Metal_Hydrolase"/>
</dbReference>
<dbReference type="SUPFAM" id="SSF51556">
    <property type="entry name" value="Metallo-dependent hydrolases"/>
    <property type="match status" value="1"/>
</dbReference>
<dbReference type="InterPro" id="IPR050891">
    <property type="entry name" value="TatD-type_Hydrolase"/>
</dbReference>
<dbReference type="Gene3D" id="3.20.20.140">
    <property type="entry name" value="Metal-dependent hydrolases"/>
    <property type="match status" value="1"/>
</dbReference>
<dbReference type="GO" id="GO:0016788">
    <property type="term" value="F:hydrolase activity, acting on ester bonds"/>
    <property type="evidence" value="ECO:0007669"/>
    <property type="project" value="InterPro"/>
</dbReference>
<dbReference type="PANTHER" id="PTHR10060">
    <property type="entry name" value="TATD FAMILY DEOXYRIBONUCLEASE"/>
    <property type="match status" value="1"/>
</dbReference>
<dbReference type="EMBL" id="CM007648">
    <property type="protein sequence ID" value="ONM17624.1"/>
    <property type="molecule type" value="Genomic_DNA"/>
</dbReference>
<accession>A0A1D6EB95</accession>
<dbReference type="GO" id="GO:0004518">
    <property type="term" value="F:nuclease activity"/>
    <property type="evidence" value="ECO:0007669"/>
    <property type="project" value="UniProtKB-KW"/>
</dbReference>
<reference evidence="5" key="1">
    <citation type="submission" date="2015-12" db="EMBL/GenBank/DDBJ databases">
        <title>Update maize B73 reference genome by single molecule sequencing technologies.</title>
        <authorList>
            <consortium name="Maize Genome Sequencing Project"/>
            <person name="Ware D."/>
        </authorList>
    </citation>
    <scope>NUCLEOTIDE SEQUENCE [LARGE SCALE GENOMIC DNA]</scope>
    <source>
        <tissue evidence="5">Seedling</tissue>
    </source>
</reference>
<protein>
    <submittedName>
        <fullName evidence="5">Sodium/hydrogen exchanger 2</fullName>
    </submittedName>
</protein>
<dbReference type="EMBL" id="CM007648">
    <property type="protein sequence ID" value="ONM17617.1"/>
    <property type="molecule type" value="Genomic_DNA"/>
</dbReference>
<keyword evidence="3" id="KW-0479">Metal-binding</keyword>
<evidence type="ECO:0000313" key="5">
    <source>
        <dbReference type="EMBL" id="ONM17617.1"/>
    </source>
</evidence>
<proteinExistence type="inferred from homology"/>
<sequence>MSLCFTGEARNEDSRTLQFNYGSFKHKALDKSLTKKVPKNRLTSNTKLTQCCSIVGIFEALTAFPFLPSCCAKPCPKPSTILFQSPLSTIFQGKTLAILHEFQVLQVVAVGECGLDYDRLQFCPTDMQKKYFEKQFELAEAVKLPIFFTCVLLVKTSMKS</sequence>
<gene>
    <name evidence="5" type="ORF">ZEAMMB73_Zm00001d003728</name>
</gene>
<evidence type="ECO:0000256" key="3">
    <source>
        <dbReference type="ARBA" id="ARBA00022723"/>
    </source>
</evidence>
<name>A0A1D6EB95_MAIZE</name>
<dbReference type="Pfam" id="PF01026">
    <property type="entry name" value="TatD_DNase"/>
    <property type="match status" value="1"/>
</dbReference>
<dbReference type="AlphaFoldDB" id="A0A1D6EB95"/>
<keyword evidence="2" id="KW-0540">Nuclease</keyword>
<dbReference type="GO" id="GO:0046872">
    <property type="term" value="F:metal ion binding"/>
    <property type="evidence" value="ECO:0007669"/>
    <property type="project" value="UniProtKB-KW"/>
</dbReference>
<evidence type="ECO:0000256" key="4">
    <source>
        <dbReference type="ARBA" id="ARBA00022801"/>
    </source>
</evidence>
<dbReference type="ExpressionAtlas" id="A0A1D6EB95">
    <property type="expression patterns" value="baseline"/>
</dbReference>
<dbReference type="PANTHER" id="PTHR10060:SF15">
    <property type="entry name" value="DEOXYRIBONUCLEASE TATDN1"/>
    <property type="match status" value="1"/>
</dbReference>
<evidence type="ECO:0000256" key="2">
    <source>
        <dbReference type="ARBA" id="ARBA00022722"/>
    </source>
</evidence>
<organism evidence="5">
    <name type="scientific">Zea mays</name>
    <name type="common">Maize</name>
    <dbReference type="NCBI Taxonomy" id="4577"/>
    <lineage>
        <taxon>Eukaryota</taxon>
        <taxon>Viridiplantae</taxon>
        <taxon>Streptophyta</taxon>
        <taxon>Embryophyta</taxon>
        <taxon>Tracheophyta</taxon>
        <taxon>Spermatophyta</taxon>
        <taxon>Magnoliopsida</taxon>
        <taxon>Liliopsida</taxon>
        <taxon>Poales</taxon>
        <taxon>Poaceae</taxon>
        <taxon>PACMAD clade</taxon>
        <taxon>Panicoideae</taxon>
        <taxon>Andropogonodae</taxon>
        <taxon>Andropogoneae</taxon>
        <taxon>Tripsacinae</taxon>
        <taxon>Zea</taxon>
    </lineage>
</organism>
<comment type="similarity">
    <text evidence="1">Belongs to the metallo-dependent hydrolases superfamily. TatD-type hydrolase family.</text>
</comment>
<keyword evidence="4" id="KW-0378">Hydrolase</keyword>
<dbReference type="InterPro" id="IPR001130">
    <property type="entry name" value="TatD-like"/>
</dbReference>
<evidence type="ECO:0000256" key="1">
    <source>
        <dbReference type="ARBA" id="ARBA00009275"/>
    </source>
</evidence>